<dbReference type="GeneID" id="20284441"/>
<reference evidence="4 5" key="1">
    <citation type="submission" date="2014-07" db="EMBL/GenBank/DDBJ databases">
        <title>Virulent Bacteriophage Infecting Escherichia coli K99.</title>
        <authorList>
            <person name="Son J.S."/>
            <person name="Paik H.R."/>
            <person name="Park S.H."/>
            <person name="Kim B.K."/>
            <person name="Jun S.Y."/>
            <person name="Yoon S.J."/>
            <person name="Kang S.H."/>
        </authorList>
    </citation>
    <scope>NUCLEOTIDE SEQUENCE [LARGE SCALE GENOMIC DNA]</scope>
</reference>
<dbReference type="GO" id="GO:0098015">
    <property type="term" value="C:virus tail"/>
    <property type="evidence" value="ECO:0007669"/>
    <property type="project" value="UniProtKB-KW"/>
</dbReference>
<sequence length="553" mass="58130">MAAGTLSVTNNSKAVAGVGTTFTAFKAGDFLTLVVGQVPYTVAIASVESDTALTLVLPFDGPTATGLAWDGVARDTMSLATMGVTVQAQKALRLMIADENNWRAIFGDEEEVTVTLPNGQVMQGMSWGYLSRLLKEVDPVEMRDLQQQAAASEAAALASRNEAEGFKNETAGIRDATDQIKTDTQAIHDATNAIKTQTNQIKTDTGAIRDEANQIKTDTGVIRDEANTAKIDAQTASTAAQGFRDQAEEWARSVNADNLLTKTGNLAGIADAAAARTNLGLGTVATLNTVPVANGGTGATTAAAARTNLGLGTTQVVSFGSVALTNVVTGAYASGFGATVAGGSFGEQYTNPTAIAVDSTAVEGYITLMRVTIPGVGNPGGMDCFMYANGTSFFRINTGVANYVFNSTGVATATQWSSTSDERIEEDIARIDNPLEKMKRIKGVSWRLKTNGSIGHGFIAQDVEQDFPSAVNPLQDMQLSDGSVVKNVKSVDTYGVAAALHHEAILALMAKIEALEATMRALPDTMKQVEELKAAQAGFRNIPFRPLPLRANR</sequence>
<comment type="subcellular location">
    <subcellularLocation>
        <location evidence="1">Virion</location>
    </subcellularLocation>
</comment>
<evidence type="ECO:0000313" key="5">
    <source>
        <dbReference type="Proteomes" id="UP000202235"/>
    </source>
</evidence>
<name>A0A076YQN2_9CAUD</name>
<evidence type="ECO:0000259" key="3">
    <source>
        <dbReference type="Pfam" id="PF13884"/>
    </source>
</evidence>
<keyword evidence="2" id="KW-0946">Virion</keyword>
<proteinExistence type="predicted"/>
<dbReference type="RefSeq" id="YP_009055305.1">
    <property type="nucleotide sequence ID" value="NC_024783.1"/>
</dbReference>
<keyword evidence="2" id="KW-1227">Viral tail protein</keyword>
<dbReference type="Pfam" id="PF13884">
    <property type="entry name" value="Peptidase_S74"/>
    <property type="match status" value="1"/>
</dbReference>
<dbReference type="InterPro" id="IPR030392">
    <property type="entry name" value="S74_ICA"/>
</dbReference>
<evidence type="ECO:0000313" key="4">
    <source>
        <dbReference type="EMBL" id="AIK68739.1"/>
    </source>
</evidence>
<organism evidence="4 5">
    <name type="scientific">Escherichia phage EK99P-1</name>
    <dbReference type="NCBI Taxonomy" id="1527514"/>
    <lineage>
        <taxon>Viruses</taxon>
        <taxon>Duplodnaviria</taxon>
        <taxon>Heunggongvirae</taxon>
        <taxon>Uroviricota</taxon>
        <taxon>Caudoviricetes</taxon>
        <taxon>Dhillonvirus</taxon>
        <taxon>Dhillonvirus EK99P1</taxon>
    </lineage>
</organism>
<protein>
    <submittedName>
        <fullName evidence="4">Putative tail tip protein</fullName>
    </submittedName>
</protein>
<dbReference type="EMBL" id="KM233151">
    <property type="protein sequence ID" value="AIK68739.1"/>
    <property type="molecule type" value="Genomic_DNA"/>
</dbReference>
<dbReference type="Proteomes" id="UP000202235">
    <property type="component" value="Segment"/>
</dbReference>
<evidence type="ECO:0000256" key="1">
    <source>
        <dbReference type="ARBA" id="ARBA00004328"/>
    </source>
</evidence>
<feature type="domain" description="Peptidase S74" evidence="3">
    <location>
        <begin position="420"/>
        <end position="471"/>
    </location>
</feature>
<dbReference type="OrthoDB" id="8521at10239"/>
<accession>A0A076YQN2</accession>
<gene>
    <name evidence="4" type="ORF">EK99P-1_0027</name>
</gene>
<dbReference type="KEGG" id="vg:20284441"/>
<evidence type="ECO:0000256" key="2">
    <source>
        <dbReference type="ARBA" id="ARBA00022732"/>
    </source>
</evidence>
<keyword evidence="5" id="KW-1185">Reference proteome</keyword>